<keyword evidence="4" id="KW-1185">Reference proteome</keyword>
<sequence>MVYLKTLGIKAIAIGITVFSLFGIFYNANVMNLFWISLLTTGVSFLIGDLLVLRRFGNVTASIADFPLAFLSLWFLGGLFIEASIPLATTALMAAFFITCCEPFIHTYMTENLEEERFEEREKSPRAGQLQTEFAEEFDHDDLEGQGENHRDNRDK</sequence>
<evidence type="ECO:0000256" key="1">
    <source>
        <dbReference type="SAM" id="MobiDB-lite"/>
    </source>
</evidence>
<gene>
    <name evidence="3" type="ORF">ACFQ4A_18395</name>
</gene>
<keyword evidence="2" id="KW-1133">Transmembrane helix</keyword>
<dbReference type="Pfam" id="PF10710">
    <property type="entry name" value="DUF2512"/>
    <property type="match status" value="1"/>
</dbReference>
<evidence type="ECO:0000313" key="3">
    <source>
        <dbReference type="EMBL" id="MFD1363579.1"/>
    </source>
</evidence>
<dbReference type="InterPro" id="IPR019649">
    <property type="entry name" value="DUF2512"/>
</dbReference>
<feature type="compositionally biased region" description="Acidic residues" evidence="1">
    <location>
        <begin position="134"/>
        <end position="145"/>
    </location>
</feature>
<feature type="compositionally biased region" description="Basic and acidic residues" evidence="1">
    <location>
        <begin position="147"/>
        <end position="156"/>
    </location>
</feature>
<dbReference type="EMBL" id="JBHTNH010000060">
    <property type="protein sequence ID" value="MFD1363579.1"/>
    <property type="molecule type" value="Genomic_DNA"/>
</dbReference>
<reference evidence="4" key="1">
    <citation type="journal article" date="2019" name="Int. J. Syst. Evol. Microbiol.">
        <title>The Global Catalogue of Microorganisms (GCM) 10K type strain sequencing project: providing services to taxonomists for standard genome sequencing and annotation.</title>
        <authorList>
            <consortium name="The Broad Institute Genomics Platform"/>
            <consortium name="The Broad Institute Genome Sequencing Center for Infectious Disease"/>
            <person name="Wu L."/>
            <person name="Ma J."/>
        </authorList>
    </citation>
    <scope>NUCLEOTIDE SEQUENCE [LARGE SCALE GENOMIC DNA]</scope>
    <source>
        <strain evidence="4">CCUG 54822</strain>
    </source>
</reference>
<proteinExistence type="predicted"/>
<organism evidence="3 4">
    <name type="scientific">Lentibacillus salinarum</name>
    <dbReference type="NCBI Taxonomy" id="446820"/>
    <lineage>
        <taxon>Bacteria</taxon>
        <taxon>Bacillati</taxon>
        <taxon>Bacillota</taxon>
        <taxon>Bacilli</taxon>
        <taxon>Bacillales</taxon>
        <taxon>Bacillaceae</taxon>
        <taxon>Lentibacillus</taxon>
    </lineage>
</organism>
<keyword evidence="2" id="KW-0472">Membrane</keyword>
<evidence type="ECO:0000256" key="2">
    <source>
        <dbReference type="SAM" id="Phobius"/>
    </source>
</evidence>
<feature type="transmembrane region" description="Helical" evidence="2">
    <location>
        <begin position="7"/>
        <end position="26"/>
    </location>
</feature>
<feature type="transmembrane region" description="Helical" evidence="2">
    <location>
        <begin position="32"/>
        <end position="52"/>
    </location>
</feature>
<comment type="caution">
    <text evidence="3">The sequence shown here is derived from an EMBL/GenBank/DDBJ whole genome shotgun (WGS) entry which is preliminary data.</text>
</comment>
<accession>A0ABW3ZZ46</accession>
<dbReference type="RefSeq" id="WP_382402825.1">
    <property type="nucleotide sequence ID" value="NZ_JBHTNH010000060.1"/>
</dbReference>
<evidence type="ECO:0000313" key="4">
    <source>
        <dbReference type="Proteomes" id="UP001597178"/>
    </source>
</evidence>
<feature type="transmembrane region" description="Helical" evidence="2">
    <location>
        <begin position="59"/>
        <end position="81"/>
    </location>
</feature>
<name>A0ABW3ZZ46_9BACI</name>
<keyword evidence="2" id="KW-0812">Transmembrane</keyword>
<protein>
    <submittedName>
        <fullName evidence="3">YndM family protein</fullName>
    </submittedName>
</protein>
<feature type="region of interest" description="Disordered" evidence="1">
    <location>
        <begin position="116"/>
        <end position="156"/>
    </location>
</feature>
<dbReference type="Proteomes" id="UP001597178">
    <property type="component" value="Unassembled WGS sequence"/>
</dbReference>